<dbReference type="EMBL" id="CM004387">
    <property type="protein sequence ID" value="KAG8663039.1"/>
    <property type="molecule type" value="Genomic_DNA"/>
</dbReference>
<keyword evidence="2" id="KW-1185">Reference proteome</keyword>
<accession>A0ACB7IFQ5</accession>
<dbReference type="Proteomes" id="UP000091857">
    <property type="component" value="Chromosome 1"/>
</dbReference>
<sequence length="66" mass="7563">MPSQVGFLWFKGYGGNEFRVCWIKVLKNYFKLLDYYNEGKVAVSTYKSAIAVCLFIHFSQGTVVLS</sequence>
<evidence type="ECO:0000313" key="1">
    <source>
        <dbReference type="EMBL" id="KAG8663039.1"/>
    </source>
</evidence>
<evidence type="ECO:0000313" key="2">
    <source>
        <dbReference type="Proteomes" id="UP000091857"/>
    </source>
</evidence>
<organism evidence="1 2">
    <name type="scientific">Manihot esculenta</name>
    <name type="common">Cassava</name>
    <name type="synonym">Jatropha manihot</name>
    <dbReference type="NCBI Taxonomy" id="3983"/>
    <lineage>
        <taxon>Eukaryota</taxon>
        <taxon>Viridiplantae</taxon>
        <taxon>Streptophyta</taxon>
        <taxon>Embryophyta</taxon>
        <taxon>Tracheophyta</taxon>
        <taxon>Spermatophyta</taxon>
        <taxon>Magnoliopsida</taxon>
        <taxon>eudicotyledons</taxon>
        <taxon>Gunneridae</taxon>
        <taxon>Pentapetalae</taxon>
        <taxon>rosids</taxon>
        <taxon>fabids</taxon>
        <taxon>Malpighiales</taxon>
        <taxon>Euphorbiaceae</taxon>
        <taxon>Crotonoideae</taxon>
        <taxon>Manihoteae</taxon>
        <taxon>Manihot</taxon>
    </lineage>
</organism>
<proteinExistence type="predicted"/>
<name>A0ACB7IFQ5_MANES</name>
<comment type="caution">
    <text evidence="1">The sequence shown here is derived from an EMBL/GenBank/DDBJ whole genome shotgun (WGS) entry which is preliminary data.</text>
</comment>
<gene>
    <name evidence="1" type="ORF">MANES_01G170801v8</name>
</gene>
<reference evidence="2" key="1">
    <citation type="journal article" date="2016" name="Nat. Biotechnol.">
        <title>Sequencing wild and cultivated cassava and related species reveals extensive interspecific hybridization and genetic diversity.</title>
        <authorList>
            <person name="Bredeson J.V."/>
            <person name="Lyons J.B."/>
            <person name="Prochnik S.E."/>
            <person name="Wu G.A."/>
            <person name="Ha C.M."/>
            <person name="Edsinger-Gonzales E."/>
            <person name="Grimwood J."/>
            <person name="Schmutz J."/>
            <person name="Rabbi I.Y."/>
            <person name="Egesi C."/>
            <person name="Nauluvula P."/>
            <person name="Lebot V."/>
            <person name="Ndunguru J."/>
            <person name="Mkamilo G."/>
            <person name="Bart R.S."/>
            <person name="Setter T.L."/>
            <person name="Gleadow R.M."/>
            <person name="Kulakow P."/>
            <person name="Ferguson M.E."/>
            <person name="Rounsley S."/>
            <person name="Rokhsar D.S."/>
        </authorList>
    </citation>
    <scope>NUCLEOTIDE SEQUENCE [LARGE SCALE GENOMIC DNA]</scope>
    <source>
        <strain evidence="2">cv. AM560-2</strain>
    </source>
</reference>
<protein>
    <submittedName>
        <fullName evidence="1">Uncharacterized protein</fullName>
    </submittedName>
</protein>